<evidence type="ECO:0000256" key="9">
    <source>
        <dbReference type="SAM" id="Phobius"/>
    </source>
</evidence>
<name>A0A2N0Z8M2_9BACI</name>
<keyword evidence="3" id="KW-1003">Cell membrane</keyword>
<dbReference type="GO" id="GO:0022857">
    <property type="term" value="F:transmembrane transporter activity"/>
    <property type="evidence" value="ECO:0007669"/>
    <property type="project" value="TreeGrafter"/>
</dbReference>
<feature type="transmembrane region" description="Helical" evidence="9">
    <location>
        <begin position="122"/>
        <end position="143"/>
    </location>
</feature>
<dbReference type="Pfam" id="PF04290">
    <property type="entry name" value="DctQ"/>
    <property type="match status" value="1"/>
</dbReference>
<dbReference type="AlphaFoldDB" id="A0A2N0Z8M2"/>
<evidence type="ECO:0000256" key="2">
    <source>
        <dbReference type="ARBA" id="ARBA00022448"/>
    </source>
</evidence>
<gene>
    <name evidence="11" type="ORF">CWS20_27050</name>
</gene>
<dbReference type="RefSeq" id="WP_066193561.1">
    <property type="nucleotide sequence ID" value="NZ_JAMAUX010000001.1"/>
</dbReference>
<proteinExistence type="inferred from homology"/>
<comment type="similarity">
    <text evidence="8">Belongs to the TRAP transporter small permease family.</text>
</comment>
<evidence type="ECO:0000256" key="4">
    <source>
        <dbReference type="ARBA" id="ARBA00022519"/>
    </source>
</evidence>
<reference evidence="11 12" key="1">
    <citation type="journal article" date="2010" name="Int. J. Syst. Evol. Microbiol.">
        <title>Bacillus horneckiae sp. nov., isolated from a spacecraft-assembly clean room.</title>
        <authorList>
            <person name="Vaishampayan P."/>
            <person name="Probst A."/>
            <person name="Krishnamurthi S."/>
            <person name="Ghosh S."/>
            <person name="Osman S."/>
            <person name="McDowall A."/>
            <person name="Ruckmani A."/>
            <person name="Mayilraj S."/>
            <person name="Venkateswaran K."/>
        </authorList>
    </citation>
    <scope>NUCLEOTIDE SEQUENCE [LARGE SCALE GENOMIC DNA]</scope>
    <source>
        <strain evidence="12">1PO1SC</strain>
    </source>
</reference>
<keyword evidence="2" id="KW-0813">Transport</keyword>
<evidence type="ECO:0000256" key="6">
    <source>
        <dbReference type="ARBA" id="ARBA00022989"/>
    </source>
</evidence>
<dbReference type="Proteomes" id="UP000233343">
    <property type="component" value="Unassembled WGS sequence"/>
</dbReference>
<feature type="transmembrane region" description="Helical" evidence="9">
    <location>
        <begin position="83"/>
        <end position="102"/>
    </location>
</feature>
<dbReference type="GO" id="GO:0005886">
    <property type="term" value="C:plasma membrane"/>
    <property type="evidence" value="ECO:0007669"/>
    <property type="project" value="UniProtKB-SubCell"/>
</dbReference>
<sequence length="164" mass="18790">MKMKDRYIEEIFLVLTMIVMVLLIFAQVIGRYVFSAAPSWTEELARYIHIWQVWIGASYAIRLREHIKIEAFTKLFTKSVQKVFETLAILVWFALALSLAILGTQLVISSLRNGQLTPAMQIPMWIPFLAIPIGGAGMSLRLIQQLWMIWRSDSSDYKEGGNPV</sequence>
<dbReference type="GO" id="GO:0015740">
    <property type="term" value="P:C4-dicarboxylate transport"/>
    <property type="evidence" value="ECO:0007669"/>
    <property type="project" value="TreeGrafter"/>
</dbReference>
<dbReference type="PANTHER" id="PTHR35011">
    <property type="entry name" value="2,3-DIKETO-L-GULONATE TRAP TRANSPORTER SMALL PERMEASE PROTEIN YIAM"/>
    <property type="match status" value="1"/>
</dbReference>
<evidence type="ECO:0000313" key="11">
    <source>
        <dbReference type="EMBL" id="PKG25863.1"/>
    </source>
</evidence>
<feature type="transmembrane region" description="Helical" evidence="9">
    <location>
        <begin position="12"/>
        <end position="34"/>
    </location>
</feature>
<keyword evidence="12" id="KW-1185">Reference proteome</keyword>
<evidence type="ECO:0000256" key="3">
    <source>
        <dbReference type="ARBA" id="ARBA00022475"/>
    </source>
</evidence>
<feature type="transmembrane region" description="Helical" evidence="9">
    <location>
        <begin position="46"/>
        <end position="63"/>
    </location>
</feature>
<comment type="caution">
    <text evidence="11">The sequence shown here is derived from an EMBL/GenBank/DDBJ whole genome shotgun (WGS) entry which is preliminary data.</text>
</comment>
<evidence type="ECO:0000256" key="7">
    <source>
        <dbReference type="ARBA" id="ARBA00023136"/>
    </source>
</evidence>
<evidence type="ECO:0000256" key="8">
    <source>
        <dbReference type="ARBA" id="ARBA00038436"/>
    </source>
</evidence>
<comment type="subcellular location">
    <subcellularLocation>
        <location evidence="1">Cell inner membrane</location>
        <topology evidence="1">Multi-pass membrane protein</topology>
    </subcellularLocation>
</comment>
<evidence type="ECO:0000256" key="5">
    <source>
        <dbReference type="ARBA" id="ARBA00022692"/>
    </source>
</evidence>
<evidence type="ECO:0000259" key="10">
    <source>
        <dbReference type="Pfam" id="PF04290"/>
    </source>
</evidence>
<protein>
    <submittedName>
        <fullName evidence="11">TRAP transporter small permease</fullName>
    </submittedName>
</protein>
<keyword evidence="4" id="KW-0997">Cell inner membrane</keyword>
<dbReference type="PANTHER" id="PTHR35011:SF2">
    <property type="entry name" value="2,3-DIKETO-L-GULONATE TRAP TRANSPORTER SMALL PERMEASE PROTEIN YIAM"/>
    <property type="match status" value="1"/>
</dbReference>
<keyword evidence="6 9" id="KW-1133">Transmembrane helix</keyword>
<keyword evidence="5 9" id="KW-0812">Transmembrane</keyword>
<feature type="domain" description="Tripartite ATP-independent periplasmic transporters DctQ component" evidence="10">
    <location>
        <begin position="20"/>
        <end position="151"/>
    </location>
</feature>
<evidence type="ECO:0000256" key="1">
    <source>
        <dbReference type="ARBA" id="ARBA00004429"/>
    </source>
</evidence>
<dbReference type="InterPro" id="IPR007387">
    <property type="entry name" value="TRAP_DctQ"/>
</dbReference>
<accession>A0A2N0Z8M2</accession>
<dbReference type="InterPro" id="IPR055348">
    <property type="entry name" value="DctQ"/>
</dbReference>
<organism evidence="11 12">
    <name type="scientific">Cytobacillus horneckiae</name>
    <dbReference type="NCBI Taxonomy" id="549687"/>
    <lineage>
        <taxon>Bacteria</taxon>
        <taxon>Bacillati</taxon>
        <taxon>Bacillota</taxon>
        <taxon>Bacilli</taxon>
        <taxon>Bacillales</taxon>
        <taxon>Bacillaceae</taxon>
        <taxon>Cytobacillus</taxon>
    </lineage>
</organism>
<keyword evidence="7 9" id="KW-0472">Membrane</keyword>
<evidence type="ECO:0000313" key="12">
    <source>
        <dbReference type="Proteomes" id="UP000233343"/>
    </source>
</evidence>
<dbReference type="EMBL" id="PISD01000091">
    <property type="protein sequence ID" value="PKG25863.1"/>
    <property type="molecule type" value="Genomic_DNA"/>
</dbReference>